<protein>
    <recommendedName>
        <fullName evidence="3">DUF3344 domain-containing protein</fullName>
    </recommendedName>
</protein>
<name>A0A4U0RY49_9ACTN</name>
<dbReference type="EMBL" id="SUMC01000083">
    <property type="protein sequence ID" value="TKA00603.1"/>
    <property type="molecule type" value="Genomic_DNA"/>
</dbReference>
<sequence>MQARRGEGKGIYSNNYQMTYRPVTAASLILPAGSRVVYARLYWGGTYGMDSPNGPGLLTDQQINRISLKAPGDTVYRAVTADATIGRMRGEVAYGYQTSADVTGIVAAAGPGTYTAAGLGVVATPYSWGSWTLVVAYDNSAEPLRRVSLWDGYRTVDADTSPVPLTLDRLTDDTGGRPSATLGYLSYGGGRTLTGDHADVRSPHGLPLSIGDARHPYDDLMNSTAAGFPRTPDDVNTFGWDTAQFDVTAALWPGDTALTVTFAAGDDGYMVGAVWTAVGLSAR</sequence>
<gene>
    <name evidence="1" type="ORF">FCI23_42535</name>
</gene>
<keyword evidence="2" id="KW-1185">Reference proteome</keyword>
<dbReference type="RefSeq" id="WP_136729416.1">
    <property type="nucleotide sequence ID" value="NZ_SUMC01000083.1"/>
</dbReference>
<dbReference type="Proteomes" id="UP000305778">
    <property type="component" value="Unassembled WGS sequence"/>
</dbReference>
<comment type="caution">
    <text evidence="1">The sequence shown here is derived from an EMBL/GenBank/DDBJ whole genome shotgun (WGS) entry which is preliminary data.</text>
</comment>
<proteinExistence type="predicted"/>
<dbReference type="AlphaFoldDB" id="A0A4U0RY49"/>
<dbReference type="OrthoDB" id="3847058at2"/>
<accession>A0A4U0RY49</accession>
<evidence type="ECO:0000313" key="2">
    <source>
        <dbReference type="Proteomes" id="UP000305778"/>
    </source>
</evidence>
<evidence type="ECO:0000313" key="1">
    <source>
        <dbReference type="EMBL" id="TKA00603.1"/>
    </source>
</evidence>
<evidence type="ECO:0008006" key="3">
    <source>
        <dbReference type="Google" id="ProtNLM"/>
    </source>
</evidence>
<reference evidence="1 2" key="1">
    <citation type="submission" date="2019-04" db="EMBL/GenBank/DDBJ databases">
        <title>Streptomyces oryziradicis sp. nov., a novel actinomycete isolated from rhizosphere soil of rice (Oryza sativa L.).</title>
        <authorList>
            <person name="Li C."/>
        </authorList>
    </citation>
    <scope>NUCLEOTIDE SEQUENCE [LARGE SCALE GENOMIC DNA]</scope>
    <source>
        <strain evidence="1 2">NEAU-C40</strain>
    </source>
</reference>
<organism evidence="1 2">
    <name type="scientific">Actinacidiphila oryziradicis</name>
    <dbReference type="NCBI Taxonomy" id="2571141"/>
    <lineage>
        <taxon>Bacteria</taxon>
        <taxon>Bacillati</taxon>
        <taxon>Actinomycetota</taxon>
        <taxon>Actinomycetes</taxon>
        <taxon>Kitasatosporales</taxon>
        <taxon>Streptomycetaceae</taxon>
        <taxon>Actinacidiphila</taxon>
    </lineage>
</organism>